<keyword evidence="3" id="KW-1185">Reference proteome</keyword>
<dbReference type="AlphaFoldDB" id="A0A2J6RK53"/>
<feature type="compositionally biased region" description="Basic and acidic residues" evidence="1">
    <location>
        <begin position="174"/>
        <end position="190"/>
    </location>
</feature>
<dbReference type="InterPro" id="IPR021641">
    <property type="entry name" value="DUF3245"/>
</dbReference>
<feature type="compositionally biased region" description="Basic residues" evidence="1">
    <location>
        <begin position="265"/>
        <end position="285"/>
    </location>
</feature>
<name>A0A2J6RK53_HYAVF</name>
<feature type="compositionally biased region" description="Basic and acidic residues" evidence="1">
    <location>
        <begin position="105"/>
        <end position="123"/>
    </location>
</feature>
<proteinExistence type="predicted"/>
<feature type="region of interest" description="Disordered" evidence="1">
    <location>
        <begin position="98"/>
        <end position="285"/>
    </location>
</feature>
<sequence length="285" mass="31358">MEPDESKPVKVSKENFDVISNRIAVALAKREALIKSWTASSSRQRSPEKTEAELEAEDAALFRNEPPYLGVGAPIPSHFLVSEAERNNKSLRAKFFPSKTLKASKARDAEEKAASAKRGLKDDSSDEEEGRSGLGRAKKRKTLKTEPVKEDGKELVDHAMDEDDSKLPKAQAKVVDHNTKAGKADKRVLKTQDTSIRPATNAGKDNANSARGEKRIQSLAAPLKDNSDADDSDSGDDLAGKKGTSRSVPAMLQKNGTMDPEERKRMKKREKRKRQKERLKAAGKV</sequence>
<reference evidence="2 3" key="1">
    <citation type="submission" date="2016-04" db="EMBL/GenBank/DDBJ databases">
        <title>A degradative enzymes factory behind the ericoid mycorrhizal symbiosis.</title>
        <authorList>
            <consortium name="DOE Joint Genome Institute"/>
            <person name="Martino E."/>
            <person name="Morin E."/>
            <person name="Grelet G."/>
            <person name="Kuo A."/>
            <person name="Kohler A."/>
            <person name="Daghino S."/>
            <person name="Barry K."/>
            <person name="Choi C."/>
            <person name="Cichocki N."/>
            <person name="Clum A."/>
            <person name="Copeland A."/>
            <person name="Hainaut M."/>
            <person name="Haridas S."/>
            <person name="Labutti K."/>
            <person name="Lindquist E."/>
            <person name="Lipzen A."/>
            <person name="Khouja H.-R."/>
            <person name="Murat C."/>
            <person name="Ohm R."/>
            <person name="Olson A."/>
            <person name="Spatafora J."/>
            <person name="Veneault-Fourrey C."/>
            <person name="Henrissat B."/>
            <person name="Grigoriev I."/>
            <person name="Martin F."/>
            <person name="Perotto S."/>
        </authorList>
    </citation>
    <scope>NUCLEOTIDE SEQUENCE [LARGE SCALE GENOMIC DNA]</scope>
    <source>
        <strain evidence="2 3">F</strain>
    </source>
</reference>
<evidence type="ECO:0000313" key="2">
    <source>
        <dbReference type="EMBL" id="PMD38904.1"/>
    </source>
</evidence>
<dbReference type="OrthoDB" id="3438340at2759"/>
<dbReference type="Proteomes" id="UP000235786">
    <property type="component" value="Unassembled WGS sequence"/>
</dbReference>
<evidence type="ECO:0000256" key="1">
    <source>
        <dbReference type="SAM" id="MobiDB-lite"/>
    </source>
</evidence>
<dbReference type="EMBL" id="KZ613947">
    <property type="protein sequence ID" value="PMD38904.1"/>
    <property type="molecule type" value="Genomic_DNA"/>
</dbReference>
<gene>
    <name evidence="2" type="ORF">L207DRAFT_513391</name>
</gene>
<dbReference type="Pfam" id="PF11595">
    <property type="entry name" value="DUF3245"/>
    <property type="match status" value="1"/>
</dbReference>
<protein>
    <submittedName>
        <fullName evidence="2">Uncharacterized protein</fullName>
    </submittedName>
</protein>
<feature type="compositionally biased region" description="Basic and acidic residues" evidence="1">
    <location>
        <begin position="143"/>
        <end position="159"/>
    </location>
</feature>
<organism evidence="2 3">
    <name type="scientific">Hyaloscypha variabilis (strain UAMH 11265 / GT02V1 / F)</name>
    <name type="common">Meliniomyces variabilis</name>
    <dbReference type="NCBI Taxonomy" id="1149755"/>
    <lineage>
        <taxon>Eukaryota</taxon>
        <taxon>Fungi</taxon>
        <taxon>Dikarya</taxon>
        <taxon>Ascomycota</taxon>
        <taxon>Pezizomycotina</taxon>
        <taxon>Leotiomycetes</taxon>
        <taxon>Helotiales</taxon>
        <taxon>Hyaloscyphaceae</taxon>
        <taxon>Hyaloscypha</taxon>
        <taxon>Hyaloscypha variabilis</taxon>
    </lineage>
</organism>
<accession>A0A2J6RK53</accession>
<evidence type="ECO:0000313" key="3">
    <source>
        <dbReference type="Proteomes" id="UP000235786"/>
    </source>
</evidence>